<comment type="caution">
    <text evidence="2">The sequence shown here is derived from an EMBL/GenBank/DDBJ whole genome shotgun (WGS) entry which is preliminary data.</text>
</comment>
<gene>
    <name evidence="2" type="ORF">IW254_000379</name>
</gene>
<sequence>MAVRVPVKQPVLQWAVERTRVPVDELQEKSDFRLLQSWLAGEKYPTLRQAKALASMARIPFGYLLLDTPVDDQPQLPDFRSIRSSEVVSASPDLEELIHTCESRLDWYAENTLRSGIAPPNCVGRFSLSSDVGAAVMDAHLLLDWIPGTVERGRERILTLSDAIEEAGILVMRSSVVGNNNARKLDVEEFRGFTLIRDSFGLIFVNGSDSKTGQLFSLAHELAHVLIDSPGISGERNDHRAVERWCNAFAAEFLAPSADIARAWNEMQDLGETTQWAYQQFGVSGEVVIWSLVDAGLITRDCAAAFLEMRKEELPTRKPTGGNFRNTTRSRLGRRFLSALTEALAEERITETEASRKLGINKISTIRDLVAEYQGAP</sequence>
<evidence type="ECO:0000313" key="2">
    <source>
        <dbReference type="EMBL" id="MBG6121410.1"/>
    </source>
</evidence>
<organism evidence="2 3">
    <name type="scientific">Corynebacterium aquatimens</name>
    <dbReference type="NCBI Taxonomy" id="1190508"/>
    <lineage>
        <taxon>Bacteria</taxon>
        <taxon>Bacillati</taxon>
        <taxon>Actinomycetota</taxon>
        <taxon>Actinomycetes</taxon>
        <taxon>Mycobacteriales</taxon>
        <taxon>Corynebacteriaceae</taxon>
        <taxon>Corynebacterium</taxon>
    </lineage>
</organism>
<evidence type="ECO:0000313" key="3">
    <source>
        <dbReference type="Proteomes" id="UP000658613"/>
    </source>
</evidence>
<protein>
    <submittedName>
        <fullName evidence="2">Zn-dependent peptidase ImmA (M78 family)</fullName>
    </submittedName>
</protein>
<dbReference type="PANTHER" id="PTHR43236:SF2">
    <property type="entry name" value="BLL0069 PROTEIN"/>
    <property type="match status" value="1"/>
</dbReference>
<dbReference type="RefSeq" id="WP_196823976.1">
    <property type="nucleotide sequence ID" value="NZ_CP046980.1"/>
</dbReference>
<accession>A0A931GT17</accession>
<proteinExistence type="predicted"/>
<name>A0A931GT17_9CORY</name>
<dbReference type="Proteomes" id="UP000658613">
    <property type="component" value="Unassembled WGS sequence"/>
</dbReference>
<dbReference type="PANTHER" id="PTHR43236">
    <property type="entry name" value="ANTITOXIN HIGA1"/>
    <property type="match status" value="1"/>
</dbReference>
<dbReference type="InterPro" id="IPR052345">
    <property type="entry name" value="Rad_response_metalloprotease"/>
</dbReference>
<dbReference type="Pfam" id="PF06114">
    <property type="entry name" value="Peptidase_M78"/>
    <property type="match status" value="1"/>
</dbReference>
<dbReference type="Gene3D" id="1.10.10.2910">
    <property type="match status" value="1"/>
</dbReference>
<reference evidence="2" key="1">
    <citation type="submission" date="2020-11" db="EMBL/GenBank/DDBJ databases">
        <title>Sequencing the genomes of 1000 actinobacteria strains.</title>
        <authorList>
            <person name="Klenk H.-P."/>
        </authorList>
    </citation>
    <scope>NUCLEOTIDE SEQUENCE</scope>
    <source>
        <strain evidence="2">DSM 45632</strain>
    </source>
</reference>
<dbReference type="EMBL" id="JADOUE010000001">
    <property type="protein sequence ID" value="MBG6121410.1"/>
    <property type="molecule type" value="Genomic_DNA"/>
</dbReference>
<dbReference type="InterPro" id="IPR010359">
    <property type="entry name" value="IrrE_HExxH"/>
</dbReference>
<evidence type="ECO:0000259" key="1">
    <source>
        <dbReference type="Pfam" id="PF06114"/>
    </source>
</evidence>
<keyword evidence="3" id="KW-1185">Reference proteome</keyword>
<dbReference type="AlphaFoldDB" id="A0A931GT17"/>
<feature type="domain" description="IrrE N-terminal-like" evidence="1">
    <location>
        <begin position="165"/>
        <end position="288"/>
    </location>
</feature>